<feature type="compositionally biased region" description="Acidic residues" evidence="1">
    <location>
        <begin position="1165"/>
        <end position="1176"/>
    </location>
</feature>
<feature type="compositionally biased region" description="Polar residues" evidence="1">
    <location>
        <begin position="766"/>
        <end position="776"/>
    </location>
</feature>
<feature type="compositionally biased region" description="Low complexity" evidence="1">
    <location>
        <begin position="18"/>
        <end position="52"/>
    </location>
</feature>
<dbReference type="InterPro" id="IPR036609">
    <property type="entry name" value="LCCL_sf"/>
</dbReference>
<feature type="compositionally biased region" description="Pro residues" evidence="1">
    <location>
        <begin position="304"/>
        <end position="313"/>
    </location>
</feature>
<dbReference type="GO" id="GO:0003723">
    <property type="term" value="F:RNA binding"/>
    <property type="evidence" value="ECO:0007669"/>
    <property type="project" value="TreeGrafter"/>
</dbReference>
<dbReference type="Gene3D" id="2.170.130.20">
    <property type="entry name" value="LCCL-like domain"/>
    <property type="match status" value="1"/>
</dbReference>
<feature type="compositionally biased region" description="Low complexity" evidence="1">
    <location>
        <begin position="188"/>
        <end position="206"/>
    </location>
</feature>
<dbReference type="InterPro" id="IPR052793">
    <property type="entry name" value="EJC-associated_protein"/>
</dbReference>
<feature type="compositionally biased region" description="Basic and acidic residues" evidence="1">
    <location>
        <begin position="704"/>
        <end position="715"/>
    </location>
</feature>
<feature type="compositionally biased region" description="Gly residues" evidence="1">
    <location>
        <begin position="1115"/>
        <end position="1127"/>
    </location>
</feature>
<feature type="compositionally biased region" description="Polar residues" evidence="1">
    <location>
        <begin position="878"/>
        <end position="889"/>
    </location>
</feature>
<feature type="compositionally biased region" description="Basic and acidic residues" evidence="1">
    <location>
        <begin position="1177"/>
        <end position="1198"/>
    </location>
</feature>
<feature type="compositionally biased region" description="Low complexity" evidence="1">
    <location>
        <begin position="65"/>
        <end position="76"/>
    </location>
</feature>
<dbReference type="PANTHER" id="PTHR46589">
    <property type="entry name" value="APOPTOTIC CHROMATIN CONDENSATION INDUCER IN THE NUCLEUS"/>
    <property type="match status" value="1"/>
</dbReference>
<evidence type="ECO:0000256" key="1">
    <source>
        <dbReference type="SAM" id="MobiDB-lite"/>
    </source>
</evidence>
<feature type="compositionally biased region" description="Pro residues" evidence="1">
    <location>
        <begin position="163"/>
        <end position="176"/>
    </location>
</feature>
<feature type="compositionally biased region" description="Polar residues" evidence="1">
    <location>
        <begin position="980"/>
        <end position="997"/>
    </location>
</feature>
<feature type="compositionally biased region" description="Pro residues" evidence="1">
    <location>
        <begin position="815"/>
        <end position="827"/>
    </location>
</feature>
<feature type="compositionally biased region" description="Basic and acidic residues" evidence="1">
    <location>
        <begin position="676"/>
        <end position="689"/>
    </location>
</feature>
<dbReference type="PRINTS" id="PR01217">
    <property type="entry name" value="PRICHEXTENSN"/>
</dbReference>
<dbReference type="Proteomes" id="UP001301958">
    <property type="component" value="Unassembled WGS sequence"/>
</dbReference>
<dbReference type="PANTHER" id="PTHR46589:SF1">
    <property type="entry name" value="APOPTOTIC CHROMATIN CONDENSATION INDUCER IN THE NUCLEUS"/>
    <property type="match status" value="1"/>
</dbReference>
<keyword evidence="3" id="KW-1185">Reference proteome</keyword>
<sequence>MDPRQPPPQLPFSRNAVASPFSRPSFPPASASASASATSQQQQQQSQQQQQQQPPPPQYPPGPSHPASHPPSTGAPYTDIHARKPSDPPPYYPASRKYPPEHGPGPMPPSAHSRHPSTSSITSGPPMTRGLPPPTSPPQQHQPQQQHMQGQGPPGHQMGAPYGLPPPRPPVGPPTAFPRGRELPALESLSRTAGSGSSMSISSMLGGPPPSREPAPPPQYQQGPPSNGPGPGPGPGQGYNPQVHASPRMHPAQCPEYGSYRRPQTPEVHRLYEARDSRIPTALSPSAQNYNSTPEAQRYSTPQAYPPRGPQMPPTEHGRDQVRMPNSGLPPRPNSQPKSFQPIAPPRPIEVGRPGPEMYGHREEMRPSEEYNPERPIRVLKYDEQRFIPDRERQERERQERERHERERHERERHERERHERELELREQEQRQRAMIGSDPARQHAMHQQQEYARQMEQRAAQYPHSRDPREQGHWQRPGYEPARPPYDPAMHMPPRHQEYPPASGTHYNGPPQYLERHPQQGPPHPNSIPPPHMQSYDSPDRQRMNMMHLERQQQQQHQLPPRSREEQGIPPPSVAHSSAGSHQMFDSPRRSLDELSGPHGHQRNLLGVQEINRKGRISPLPQAVQGAQPQLSGPAGEPGIKSEFGRMFSGIGTGVGAISSPVAAGAQLPFNSGLLRREEPDGPLHEPVVEPAKPGRGKRGRKLKEEDVRDEEGSTGRQTPVGGRAKKQKHGHHHHQYVSNPNDDVVAESNIPSHHHHHHHHGIIEQTTSPANAGNTPFKHVKGSTPVPSPTSALIRDPPGAHHHHIAPRSAPKNAPPVRSPSPAVVPKPKTVVISKAVLDSVAHLPRLHLGDVVYTPRLKPARAQDARTGRPPRSAYKSSMSPLPRELTNNKLNCTLTIKIGKEHLTKESREEITRTRALWGTDIYTDDSDVIAACIHGGWIRGEWPEDVDVNLMGLDEGYSVSDVRELNKRINGTGKNGPSSQLVAPTPSSQHQPNLIVHTEPPKNGPMLVPENRDLHVKLLVLPRLEKYSATTRFGIKSREFGGAPVEDEGSRVRPVHDGLSYMVLEIRWLTNGGESQNRLRGKARRERIRKALREIEATPAWAKAPSSISSGGGEAKMLGAGGENNKAGGSGSDKENGPAGVVVPAVPTVSTAESASSVTEDGEPMLLEEDEIKGKEVAQTEAAVKRDKNRSSDEPASTTDTGPGTTIAETNNNIGTGKGGDQSKEIKTETEQEELPATTTAIIVPEPTARPAPRPEVPLVETIKSADQVTRG</sequence>
<reference evidence="2" key="1">
    <citation type="journal article" date="2023" name="Mol. Phylogenet. Evol.">
        <title>Genome-scale phylogeny and comparative genomics of the fungal order Sordariales.</title>
        <authorList>
            <person name="Hensen N."/>
            <person name="Bonometti L."/>
            <person name="Westerberg I."/>
            <person name="Brannstrom I.O."/>
            <person name="Guillou S."/>
            <person name="Cros-Aarteil S."/>
            <person name="Calhoun S."/>
            <person name="Haridas S."/>
            <person name="Kuo A."/>
            <person name="Mondo S."/>
            <person name="Pangilinan J."/>
            <person name="Riley R."/>
            <person name="LaButti K."/>
            <person name="Andreopoulos B."/>
            <person name="Lipzen A."/>
            <person name="Chen C."/>
            <person name="Yan M."/>
            <person name="Daum C."/>
            <person name="Ng V."/>
            <person name="Clum A."/>
            <person name="Steindorff A."/>
            <person name="Ohm R.A."/>
            <person name="Martin F."/>
            <person name="Silar P."/>
            <person name="Natvig D.O."/>
            <person name="Lalanne C."/>
            <person name="Gautier V."/>
            <person name="Ament-Velasquez S.L."/>
            <person name="Kruys A."/>
            <person name="Hutchinson M.I."/>
            <person name="Powell A.J."/>
            <person name="Barry K."/>
            <person name="Miller A.N."/>
            <person name="Grigoriev I.V."/>
            <person name="Debuchy R."/>
            <person name="Gladieux P."/>
            <person name="Hiltunen Thoren M."/>
            <person name="Johannesson H."/>
        </authorList>
    </citation>
    <scope>NUCLEOTIDE SEQUENCE</scope>
    <source>
        <strain evidence="2">CBS 990.96</strain>
    </source>
</reference>
<feature type="compositionally biased region" description="Pro residues" evidence="1">
    <location>
        <begin position="53"/>
        <end position="64"/>
    </location>
</feature>
<dbReference type="AlphaFoldDB" id="A0AAN7BI02"/>
<name>A0AAN7BI02_9PEZI</name>
<feature type="compositionally biased region" description="Polar residues" evidence="1">
    <location>
        <begin position="283"/>
        <end position="303"/>
    </location>
</feature>
<feature type="compositionally biased region" description="Basic and acidic residues" evidence="1">
    <location>
        <begin position="465"/>
        <end position="474"/>
    </location>
</feature>
<feature type="region of interest" description="Disordered" evidence="1">
    <location>
        <begin position="674"/>
        <end position="827"/>
    </location>
</feature>
<feature type="region of interest" description="Disordered" evidence="1">
    <location>
        <begin position="974"/>
        <end position="997"/>
    </location>
</feature>
<dbReference type="Pfam" id="PF08642">
    <property type="entry name" value="Rxt3"/>
    <property type="match status" value="1"/>
</dbReference>
<dbReference type="GO" id="GO:0071011">
    <property type="term" value="C:precatalytic spliceosome"/>
    <property type="evidence" value="ECO:0007669"/>
    <property type="project" value="TreeGrafter"/>
</dbReference>
<feature type="region of interest" description="Disordered" evidence="1">
    <location>
        <begin position="862"/>
        <end position="889"/>
    </location>
</feature>
<feature type="compositionally biased region" description="Pro residues" evidence="1">
    <location>
        <begin position="1"/>
        <end position="10"/>
    </location>
</feature>
<feature type="compositionally biased region" description="Basic and acidic residues" evidence="1">
    <location>
        <begin position="539"/>
        <end position="552"/>
    </location>
</feature>
<accession>A0AAN7BI02</accession>
<feature type="compositionally biased region" description="Basic and acidic residues" evidence="1">
    <location>
        <begin position="359"/>
        <end position="432"/>
    </location>
</feature>
<gene>
    <name evidence="2" type="ORF">QBC38DRAFT_372767</name>
</gene>
<evidence type="ECO:0000313" key="2">
    <source>
        <dbReference type="EMBL" id="KAK4223628.1"/>
    </source>
</evidence>
<protein>
    <submittedName>
        <fullName evidence="2">Histone deacetylation protein Rxt3-domain-containing protein</fullName>
    </submittedName>
</protein>
<feature type="compositionally biased region" description="Low complexity" evidence="1">
    <location>
        <begin position="138"/>
        <end position="162"/>
    </location>
</feature>
<organism evidence="2 3">
    <name type="scientific">Podospora fimiseda</name>
    <dbReference type="NCBI Taxonomy" id="252190"/>
    <lineage>
        <taxon>Eukaryota</taxon>
        <taxon>Fungi</taxon>
        <taxon>Dikarya</taxon>
        <taxon>Ascomycota</taxon>
        <taxon>Pezizomycotina</taxon>
        <taxon>Sordariomycetes</taxon>
        <taxon>Sordariomycetidae</taxon>
        <taxon>Sordariales</taxon>
        <taxon>Podosporaceae</taxon>
        <taxon>Podospora</taxon>
    </lineage>
</organism>
<feature type="compositionally biased region" description="Pro residues" evidence="1">
    <location>
        <begin position="207"/>
        <end position="219"/>
    </location>
</feature>
<feature type="compositionally biased region" description="Basic and acidic residues" evidence="1">
    <location>
        <begin position="1226"/>
        <end position="1235"/>
    </location>
</feature>
<feature type="compositionally biased region" description="Low complexity" evidence="1">
    <location>
        <begin position="1142"/>
        <end position="1164"/>
    </location>
</feature>
<feature type="compositionally biased region" description="Polar residues" evidence="1">
    <location>
        <begin position="1199"/>
        <end position="1220"/>
    </location>
</feature>
<feature type="region of interest" description="Disordered" evidence="1">
    <location>
        <begin position="1"/>
        <end position="603"/>
    </location>
</feature>
<feature type="region of interest" description="Disordered" evidence="1">
    <location>
        <begin position="1104"/>
        <end position="1277"/>
    </location>
</feature>
<proteinExistence type="predicted"/>
<dbReference type="GO" id="GO:0061574">
    <property type="term" value="C:ASAP complex"/>
    <property type="evidence" value="ECO:0007669"/>
    <property type="project" value="TreeGrafter"/>
</dbReference>
<feature type="compositionally biased region" description="Basic residues" evidence="1">
    <location>
        <begin position="725"/>
        <end position="737"/>
    </location>
</feature>
<reference evidence="2" key="2">
    <citation type="submission" date="2023-05" db="EMBL/GenBank/DDBJ databases">
        <authorList>
            <consortium name="Lawrence Berkeley National Laboratory"/>
            <person name="Steindorff A."/>
            <person name="Hensen N."/>
            <person name="Bonometti L."/>
            <person name="Westerberg I."/>
            <person name="Brannstrom I.O."/>
            <person name="Guillou S."/>
            <person name="Cros-Aarteil S."/>
            <person name="Calhoun S."/>
            <person name="Haridas S."/>
            <person name="Kuo A."/>
            <person name="Mondo S."/>
            <person name="Pangilinan J."/>
            <person name="Riley R."/>
            <person name="Labutti K."/>
            <person name="Andreopoulos B."/>
            <person name="Lipzen A."/>
            <person name="Chen C."/>
            <person name="Yanf M."/>
            <person name="Daum C."/>
            <person name="Ng V."/>
            <person name="Clum A."/>
            <person name="Ohm R."/>
            <person name="Martin F."/>
            <person name="Silar P."/>
            <person name="Natvig D."/>
            <person name="Lalanne C."/>
            <person name="Gautier V."/>
            <person name="Ament-Velasquez S.L."/>
            <person name="Kruys A."/>
            <person name="Hutchinson M.I."/>
            <person name="Powell A.J."/>
            <person name="Barry K."/>
            <person name="Miller A.N."/>
            <person name="Grigoriev I.V."/>
            <person name="Debuchy R."/>
            <person name="Gladieux P."/>
            <person name="Thoren M.H."/>
            <person name="Johannesson H."/>
        </authorList>
    </citation>
    <scope>NUCLEOTIDE SEQUENCE</scope>
    <source>
        <strain evidence="2">CBS 990.96</strain>
    </source>
</reference>
<dbReference type="EMBL" id="MU865420">
    <property type="protein sequence ID" value="KAK4223628.1"/>
    <property type="molecule type" value="Genomic_DNA"/>
</dbReference>
<evidence type="ECO:0000313" key="3">
    <source>
        <dbReference type="Proteomes" id="UP001301958"/>
    </source>
</evidence>
<comment type="caution">
    <text evidence="2">The sequence shown here is derived from an EMBL/GenBank/DDBJ whole genome shotgun (WGS) entry which is preliminary data.</text>
</comment>
<dbReference type="GO" id="GO:0008380">
    <property type="term" value="P:RNA splicing"/>
    <property type="evidence" value="ECO:0007669"/>
    <property type="project" value="TreeGrafter"/>
</dbReference>
<feature type="compositionally biased region" description="Basic and acidic residues" evidence="1">
    <location>
        <begin position="267"/>
        <end position="278"/>
    </location>
</feature>
<dbReference type="InterPro" id="IPR013951">
    <property type="entry name" value="Rxt3"/>
</dbReference>
<feature type="compositionally biased region" description="Pro residues" evidence="1">
    <location>
        <begin position="521"/>
        <end position="533"/>
    </location>
</feature>